<accession>A0A4Z0V5V6</accession>
<dbReference type="Proteomes" id="UP000297635">
    <property type="component" value="Unassembled WGS sequence"/>
</dbReference>
<comment type="caution">
    <text evidence="1">The sequence shown here is derived from an EMBL/GenBank/DDBJ whole genome shotgun (WGS) entry which is preliminary data.</text>
</comment>
<proteinExistence type="predicted"/>
<evidence type="ECO:0000313" key="1">
    <source>
        <dbReference type="EMBL" id="TGG40639.1"/>
    </source>
</evidence>
<dbReference type="GeneID" id="82149762"/>
<organism evidence="1 2">
    <name type="scientific">Duncaniella freteri</name>
    <dbReference type="NCBI Taxonomy" id="2530391"/>
    <lineage>
        <taxon>Bacteria</taxon>
        <taxon>Pseudomonadati</taxon>
        <taxon>Bacteroidota</taxon>
        <taxon>Bacteroidia</taxon>
        <taxon>Bacteroidales</taxon>
        <taxon>Muribaculaceae</taxon>
        <taxon>Duncaniella</taxon>
    </lineage>
</organism>
<sequence>MKRSVDRKELPVSRKAYNRFRSRIHEVLGQDSEAEARMVTAFDLYLAGDRGYASGLSAMEEMAFSFLRQDVDAAIERSRKARERAALRKSRSLLNAAVEDGGGTEKLVDDFIKYQREYAINRPDFTPPMTRAERRMFKRGAGVRSTRWDHLRPKA</sequence>
<dbReference type="EMBL" id="SJSA01000001">
    <property type="protein sequence ID" value="TGG40639.1"/>
    <property type="molecule type" value="Genomic_DNA"/>
</dbReference>
<gene>
    <name evidence="1" type="ORF">EZ315_08150</name>
</gene>
<dbReference type="RefSeq" id="WP_135471636.1">
    <property type="nucleotide sequence ID" value="NZ_CASJDB010000001.1"/>
</dbReference>
<keyword evidence="2" id="KW-1185">Reference proteome</keyword>
<reference evidence="1 2" key="1">
    <citation type="submission" date="2019-02" db="EMBL/GenBank/DDBJ databases">
        <title>Isolation and identification of novel species under the genus Muribaculum.</title>
        <authorList>
            <person name="Miyake S."/>
            <person name="Ding Y."/>
            <person name="Low A."/>
            <person name="Soh M."/>
            <person name="Seedorf H."/>
        </authorList>
    </citation>
    <scope>NUCLEOTIDE SEQUENCE [LARGE SCALE GENOMIC DNA]</scope>
    <source>
        <strain evidence="1 2">TLL-A3</strain>
    </source>
</reference>
<evidence type="ECO:0000313" key="2">
    <source>
        <dbReference type="Proteomes" id="UP000297635"/>
    </source>
</evidence>
<name>A0A4Z0V5V6_9BACT</name>
<protein>
    <submittedName>
        <fullName evidence="1">Uncharacterized protein</fullName>
    </submittedName>
</protein>
<dbReference type="AlphaFoldDB" id="A0A4Z0V5V6"/>